<dbReference type="EMBL" id="BHZE01000008">
    <property type="protein sequence ID" value="GCD77580.1"/>
    <property type="molecule type" value="Genomic_DNA"/>
</dbReference>
<sequence length="400" mass="46809">MYLKYRQAFNEKFSEASYQKFLQKLNKEFDYSIPFRVAESPVFFSKKEKEIFLTAAEEILHQVLSLDLNKIAEGIIPENKIVPGNEKRPHFIAIDFGITLSQEGEIIPKLIELQGFPSLFYYQPWLYHHYLEHYDLPRHLTPFFCKAGEVEYYDTLKQIILGDSAPENVILLEIEPEKQNTAIDFIVTKKVLGIEYICLSKILVKGNKLYYEKNGKEIEIKRIYNRIIFDELDQRKDLKYSLDFTKEYDVEWITHPNWFFKISKLLLPHIDSKFSPKCIKLSEVKEIPSNLEAFVLKPLFSFSGSGVIFNVTPEDIVSIPDHQKDNYVLQEKVTYAEIIADPSDVQKSKAEFRILYVWPDEEEKPKPMINLMRLSKGEMIGVKYNKNKTWVGGSIGLFEE</sequence>
<dbReference type="RefSeq" id="WP_124397643.1">
    <property type="nucleotide sequence ID" value="NZ_BHZE01000008.1"/>
</dbReference>
<name>A0A401XKR8_9FLAO</name>
<proteinExistence type="predicted"/>
<keyword evidence="2" id="KW-1185">Reference proteome</keyword>
<dbReference type="OrthoDB" id="108192at2"/>
<organism evidence="1 2">
    <name type="scientific">Thermaurantimonas aggregans</name>
    <dbReference type="NCBI Taxonomy" id="2173829"/>
    <lineage>
        <taxon>Bacteria</taxon>
        <taxon>Pseudomonadati</taxon>
        <taxon>Bacteroidota</taxon>
        <taxon>Flavobacteriia</taxon>
        <taxon>Flavobacteriales</taxon>
        <taxon>Schleiferiaceae</taxon>
        <taxon>Thermaurantimonas</taxon>
    </lineage>
</organism>
<reference evidence="1 2" key="1">
    <citation type="submission" date="2018-11" db="EMBL/GenBank/DDBJ databases">
        <title>Schleiferia aggregans sp. nov., a moderately thermophilic heterotrophic bacterium isolated from microbial mats at a terrestrial hot spring.</title>
        <authorList>
            <person name="Iino T."/>
            <person name="Ohkuma M."/>
            <person name="Haruta S."/>
        </authorList>
    </citation>
    <scope>NUCLEOTIDE SEQUENCE [LARGE SCALE GENOMIC DNA]</scope>
    <source>
        <strain evidence="1 2">LA</strain>
    </source>
</reference>
<protein>
    <recommendedName>
        <fullName evidence="3">Glutathionylspermidine synthase pre-ATP-grasp-like domain-containing protein</fullName>
    </recommendedName>
</protein>
<gene>
    <name evidence="1" type="ORF">JCM31826_10620</name>
</gene>
<accession>A0A401XKR8</accession>
<evidence type="ECO:0008006" key="3">
    <source>
        <dbReference type="Google" id="ProtNLM"/>
    </source>
</evidence>
<dbReference type="Proteomes" id="UP000286715">
    <property type="component" value="Unassembled WGS sequence"/>
</dbReference>
<evidence type="ECO:0000313" key="2">
    <source>
        <dbReference type="Proteomes" id="UP000286715"/>
    </source>
</evidence>
<comment type="caution">
    <text evidence="1">The sequence shown here is derived from an EMBL/GenBank/DDBJ whole genome shotgun (WGS) entry which is preliminary data.</text>
</comment>
<evidence type="ECO:0000313" key="1">
    <source>
        <dbReference type="EMBL" id="GCD77580.1"/>
    </source>
</evidence>
<dbReference type="AlphaFoldDB" id="A0A401XKR8"/>